<feature type="transmembrane region" description="Helical" evidence="7">
    <location>
        <begin position="563"/>
        <end position="581"/>
    </location>
</feature>
<feature type="transmembrane region" description="Helical" evidence="7">
    <location>
        <begin position="455"/>
        <end position="476"/>
    </location>
</feature>
<dbReference type="PANTHER" id="PTHR21347">
    <property type="entry name" value="CLEFT LIP AND PALATE ASSOCIATED TRANSMEMBRANE PROTEIN-RELATED"/>
    <property type="match status" value="1"/>
</dbReference>
<dbReference type="Gene3D" id="1.20.1280.290">
    <property type="match status" value="1"/>
</dbReference>
<dbReference type="Pfam" id="PF05602">
    <property type="entry name" value="CLPTM1"/>
    <property type="match status" value="2"/>
</dbReference>
<dbReference type="VEuPathDB" id="PlasmoDB:PKNOH_S120147900"/>
<dbReference type="OrthoDB" id="378564at2759"/>
<evidence type="ECO:0000256" key="4">
    <source>
        <dbReference type="ARBA" id="ARBA00022989"/>
    </source>
</evidence>
<accession>A0A1Y3DLB5</accession>
<comment type="subcellular location">
    <subcellularLocation>
        <location evidence="1">Membrane</location>
        <topology evidence="1">Multi-pass membrane protein</topology>
    </subcellularLocation>
</comment>
<evidence type="ECO:0000256" key="3">
    <source>
        <dbReference type="ARBA" id="ARBA00022692"/>
    </source>
</evidence>
<feature type="transmembrane region" description="Helical" evidence="7">
    <location>
        <begin position="626"/>
        <end position="647"/>
    </location>
</feature>
<dbReference type="EMBL" id="NETL01000026">
    <property type="protein sequence ID" value="OTN64950.1"/>
    <property type="molecule type" value="Genomic_DNA"/>
</dbReference>
<dbReference type="GO" id="GO:0012505">
    <property type="term" value="C:endomembrane system"/>
    <property type="evidence" value="ECO:0007669"/>
    <property type="project" value="TreeGrafter"/>
</dbReference>
<dbReference type="VEuPathDB" id="PlasmoDB:PKNH_0929200"/>
<keyword evidence="4 7" id="KW-1133">Transmembrane helix</keyword>
<dbReference type="AlphaFoldDB" id="A0A1Y3DLB5"/>
<feature type="compositionally biased region" description="Basic residues" evidence="6">
    <location>
        <begin position="254"/>
        <end position="274"/>
    </location>
</feature>
<name>A0A1Y3DLB5_PLAKN</name>
<reference evidence="8 9" key="1">
    <citation type="submission" date="2017-05" db="EMBL/GenBank/DDBJ databases">
        <title>PacBio assembly of a Plasmodium knowlesi genome sequence with Hi-C correction and manual annotation of the SICAvar gene family.</title>
        <authorList>
            <person name="Lapp S.A."/>
            <person name="Geraldo J.A."/>
            <person name="Chien J.-T."/>
            <person name="Ay F."/>
            <person name="Pakala S.B."/>
            <person name="Batugedara G."/>
            <person name="Humphrey J.C."/>
            <person name="Debarry J.D."/>
            <person name="Le Roch K.G."/>
            <person name="Galinski M.R."/>
            <person name="Kissinger J.C."/>
        </authorList>
    </citation>
    <scope>NUCLEOTIDE SEQUENCE [LARGE SCALE GENOMIC DNA]</scope>
    <source>
        <strain evidence="9">Malayan Strain Pk1 (A+)</strain>
    </source>
</reference>
<feature type="compositionally biased region" description="Basic and acidic residues" evidence="6">
    <location>
        <begin position="227"/>
        <end position="241"/>
    </location>
</feature>
<comment type="caution">
    <text evidence="8">The sequence shown here is derived from an EMBL/GenBank/DDBJ whole genome shotgun (WGS) entry which is preliminary data.</text>
</comment>
<feature type="transmembrane region" description="Helical" evidence="7">
    <location>
        <begin position="653"/>
        <end position="672"/>
    </location>
</feature>
<comment type="similarity">
    <text evidence="2">Belongs to the CLPTM1 family.</text>
</comment>
<feature type="compositionally biased region" description="Acidic residues" evidence="6">
    <location>
        <begin position="198"/>
        <end position="226"/>
    </location>
</feature>
<protein>
    <recommendedName>
        <fullName evidence="10">Serpentine receptor</fullName>
    </recommendedName>
</protein>
<sequence length="701" mass="83533">MIKFAVGIICYYIVYCAYHVYQNVRTPIYEYAKDVKKNEKDQEGLHVGEKYIHRAFTNFLKQKDKVDYHLYMSCEENIDLNRYVSEKDKFLEKNKNFINVHNFNNISYDWNYSDPVEGETKWWNFLSPRKYRSVEVTIPSSLIKKNKEIYLHILTYVNGELYRHGFVTSILTREKVGAKKSTAKEKYLWERLLEEEEEMDDYNDDGNDDMEESEDDNDNDDEDEENEQKTQTDDSSNDRQRKSVSKQTQEGVKKKNNKMKAKKRPVKKKKKKKKKNFYIPKKVKFGPVIEHNDINVNKIGFFSNIFLDTENSVYLLPTYYNDHLTPEDEYELLQIVWEGEKEDVIARKRKKNNTQHDHVTKSDDNYTHRGNIIEIELSPISLPQFNLYNIILFNINYAKEKYKFVTYDLDNLIIHFCGNIYLCLIIFILCFILLLMDLMALLFDWSRWNRVNDLYSFPSYTVHFKLIFTLFIFLYLKNKNSCNILMVFCVAKMAVCLWKLLDHYDIEFMEIHPYVRITRNIEEISNIGERGNENQSIDKGAIIQKNQFRTELENIETYIKMKMPNVMFCTVVSMCAYNFIYTQYESIYAFIIHSIAICSYIFNFVFMCPQIVRNYYTRTVERVPLFFLFFLFLYALMDDLFVLVLRIPLVHKWNALGDDIVFFIFFVQYCVYKKGKSRVGSGEVAAAPQGAKPQRESKKKK</sequence>
<keyword evidence="3 7" id="KW-0812">Transmembrane</keyword>
<dbReference type="Proteomes" id="UP000195012">
    <property type="component" value="Unassembled WGS sequence"/>
</dbReference>
<evidence type="ECO:0000256" key="6">
    <source>
        <dbReference type="SAM" id="MobiDB-lite"/>
    </source>
</evidence>
<evidence type="ECO:0000313" key="8">
    <source>
        <dbReference type="EMBL" id="OTN64950.1"/>
    </source>
</evidence>
<evidence type="ECO:0000256" key="5">
    <source>
        <dbReference type="ARBA" id="ARBA00023136"/>
    </source>
</evidence>
<organism evidence="8 9">
    <name type="scientific">Plasmodium knowlesi</name>
    <dbReference type="NCBI Taxonomy" id="5850"/>
    <lineage>
        <taxon>Eukaryota</taxon>
        <taxon>Sar</taxon>
        <taxon>Alveolata</taxon>
        <taxon>Apicomplexa</taxon>
        <taxon>Aconoidasida</taxon>
        <taxon>Haemosporida</taxon>
        <taxon>Plasmodiidae</taxon>
        <taxon>Plasmodium</taxon>
        <taxon>Plasmodium (Plasmodium)</taxon>
    </lineage>
</organism>
<evidence type="ECO:0000256" key="1">
    <source>
        <dbReference type="ARBA" id="ARBA00004141"/>
    </source>
</evidence>
<gene>
    <name evidence="8" type="ORF">PKNOH_S120147900</name>
</gene>
<evidence type="ECO:0000313" key="9">
    <source>
        <dbReference type="Proteomes" id="UP000195012"/>
    </source>
</evidence>
<evidence type="ECO:0000256" key="7">
    <source>
        <dbReference type="SAM" id="Phobius"/>
    </source>
</evidence>
<feature type="region of interest" description="Disordered" evidence="6">
    <location>
        <begin position="198"/>
        <end position="274"/>
    </location>
</feature>
<feature type="region of interest" description="Disordered" evidence="6">
    <location>
        <begin position="679"/>
        <end position="701"/>
    </location>
</feature>
<evidence type="ECO:0000256" key="2">
    <source>
        <dbReference type="ARBA" id="ARBA00009310"/>
    </source>
</evidence>
<dbReference type="PANTHER" id="PTHR21347:SF0">
    <property type="entry name" value="LIPID SCRAMBLASE CLPTM1L"/>
    <property type="match status" value="1"/>
</dbReference>
<dbReference type="GO" id="GO:0016020">
    <property type="term" value="C:membrane"/>
    <property type="evidence" value="ECO:0007669"/>
    <property type="project" value="UniProtKB-SubCell"/>
</dbReference>
<feature type="transmembrane region" description="Helical" evidence="7">
    <location>
        <begin position="419"/>
        <end position="443"/>
    </location>
</feature>
<dbReference type="InterPro" id="IPR008429">
    <property type="entry name" value="CLPTM1"/>
</dbReference>
<evidence type="ECO:0008006" key="10">
    <source>
        <dbReference type="Google" id="ProtNLM"/>
    </source>
</evidence>
<feature type="transmembrane region" description="Helical" evidence="7">
    <location>
        <begin position="587"/>
        <end position="606"/>
    </location>
</feature>
<dbReference type="VEuPathDB" id="PlasmoDB:PKA1H_090034900"/>
<keyword evidence="5 7" id="KW-0472">Membrane</keyword>
<dbReference type="eggNOG" id="KOG2489">
    <property type="taxonomic scope" value="Eukaryota"/>
</dbReference>
<dbReference type="OMA" id="YHIYENI"/>
<proteinExistence type="inferred from homology"/>